<dbReference type="SUPFAM" id="SSF54631">
    <property type="entry name" value="CBS-domain pair"/>
    <property type="match status" value="1"/>
</dbReference>
<dbReference type="InterPro" id="IPR048125">
    <property type="entry name" value="CBS_CbpB"/>
</dbReference>
<name>A0A1N6U218_9BACI</name>
<dbReference type="InterPro" id="IPR051257">
    <property type="entry name" value="Diverse_CBS-Domain"/>
</dbReference>
<keyword evidence="1 2" id="KW-0129">CBS domain</keyword>
<dbReference type="PANTHER" id="PTHR43080:SF30">
    <property type="entry name" value="CYCLIC DI-AMP RECEPTOR B"/>
    <property type="match status" value="1"/>
</dbReference>
<dbReference type="CDD" id="cd04643">
    <property type="entry name" value="CBS_pair_bac"/>
    <property type="match status" value="1"/>
</dbReference>
<gene>
    <name evidence="4" type="ORF">B1B05_07330</name>
    <name evidence="5" type="ORF">SAMN05443094_103142</name>
</gene>
<organism evidence="5 6">
    <name type="scientific">Domibacillus enclensis</name>
    <dbReference type="NCBI Taxonomy" id="1017273"/>
    <lineage>
        <taxon>Bacteria</taxon>
        <taxon>Bacillati</taxon>
        <taxon>Bacillota</taxon>
        <taxon>Bacilli</taxon>
        <taxon>Bacillales</taxon>
        <taxon>Bacillaceae</taxon>
        <taxon>Domibacillus</taxon>
    </lineage>
</organism>
<dbReference type="AlphaFoldDB" id="A0A1N6U218"/>
<dbReference type="OrthoDB" id="2375431at2"/>
<dbReference type="RefSeq" id="WP_045851502.1">
    <property type="nucleotide sequence ID" value="NZ_FTLX01000003.1"/>
</dbReference>
<evidence type="ECO:0000313" key="5">
    <source>
        <dbReference type="EMBL" id="SIQ59653.1"/>
    </source>
</evidence>
<dbReference type="STRING" id="1017273.SAMN05443094_103142"/>
<keyword evidence="7" id="KW-1185">Reference proteome</keyword>
<evidence type="ECO:0000256" key="1">
    <source>
        <dbReference type="ARBA" id="ARBA00023122"/>
    </source>
</evidence>
<proteinExistence type="predicted"/>
<dbReference type="EMBL" id="FTLX01000003">
    <property type="protein sequence ID" value="SIQ59653.1"/>
    <property type="molecule type" value="Genomic_DNA"/>
</dbReference>
<reference evidence="7" key="2">
    <citation type="submission" date="2017-03" db="EMBL/GenBank/DDBJ databases">
        <title>Bacillus sp. V-88(T) DSM27956, whole genome shotgun sequencing project.</title>
        <authorList>
            <person name="Dastager S.G."/>
            <person name="Neurgaonkar P.S."/>
            <person name="Dharne M.S."/>
        </authorList>
    </citation>
    <scope>NUCLEOTIDE SEQUENCE [LARGE SCALE GENOMIC DNA]</scope>
    <source>
        <strain evidence="7">DSM 25145</strain>
    </source>
</reference>
<accession>A0A1N6U218</accession>
<evidence type="ECO:0000256" key="2">
    <source>
        <dbReference type="PROSITE-ProRule" id="PRU00703"/>
    </source>
</evidence>
<dbReference type="InterPro" id="IPR000644">
    <property type="entry name" value="CBS_dom"/>
</dbReference>
<reference evidence="5 6" key="1">
    <citation type="submission" date="2017-01" db="EMBL/GenBank/DDBJ databases">
        <authorList>
            <person name="Mah S.A."/>
            <person name="Swanson W.J."/>
            <person name="Moy G.W."/>
            <person name="Vacquier V.D."/>
        </authorList>
    </citation>
    <scope>NUCLEOTIDE SEQUENCE [LARGE SCALE GENOMIC DNA]</scope>
    <source>
        <strain evidence="5 6">NIO-1016</strain>
    </source>
</reference>
<evidence type="ECO:0000313" key="6">
    <source>
        <dbReference type="Proteomes" id="UP000186385"/>
    </source>
</evidence>
<evidence type="ECO:0000259" key="3">
    <source>
        <dbReference type="PROSITE" id="PS51371"/>
    </source>
</evidence>
<sequence>MISFENKDVLQTNIMDYIIPGEKVAFVQRGNSLEHALLVLTKSGYTAIPVLDTKYRLEGLISIPMITEALLGLERVEFERLEELKVEDVMAVDKPSLTVKDHFRKALGLLINHPFLCVTDQEGHFEGILTRRVILKQLNYYVDQLNE</sequence>
<reference evidence="4" key="3">
    <citation type="submission" date="2017-03" db="EMBL/GenBank/DDBJ databases">
        <authorList>
            <person name="Dastager S.G."/>
            <person name="Neurgaonkar P.S."/>
            <person name="Dharne M.S."/>
        </authorList>
    </citation>
    <scope>NUCLEOTIDE SEQUENCE</scope>
    <source>
        <strain evidence="4">DSM 25145</strain>
    </source>
</reference>
<dbReference type="PROSITE" id="PS51371">
    <property type="entry name" value="CBS"/>
    <property type="match status" value="1"/>
</dbReference>
<feature type="domain" description="CBS" evidence="3">
    <location>
        <begin position="18"/>
        <end position="77"/>
    </location>
</feature>
<dbReference type="Proteomes" id="UP000215545">
    <property type="component" value="Unassembled WGS sequence"/>
</dbReference>
<dbReference type="PANTHER" id="PTHR43080">
    <property type="entry name" value="CBS DOMAIN-CONTAINING PROTEIN CBSX3, MITOCHONDRIAL"/>
    <property type="match status" value="1"/>
</dbReference>
<protein>
    <submittedName>
        <fullName evidence="5">CBS domain-containing protein</fullName>
    </submittedName>
</protein>
<dbReference type="Proteomes" id="UP000186385">
    <property type="component" value="Unassembled WGS sequence"/>
</dbReference>
<evidence type="ECO:0000313" key="4">
    <source>
        <dbReference type="EMBL" id="OXS78417.1"/>
    </source>
</evidence>
<dbReference type="Pfam" id="PF00571">
    <property type="entry name" value="CBS"/>
    <property type="match status" value="2"/>
</dbReference>
<dbReference type="InterPro" id="IPR046342">
    <property type="entry name" value="CBS_dom_sf"/>
</dbReference>
<evidence type="ECO:0000313" key="7">
    <source>
        <dbReference type="Proteomes" id="UP000215545"/>
    </source>
</evidence>
<dbReference type="EMBL" id="MWSK01000003">
    <property type="protein sequence ID" value="OXS78417.1"/>
    <property type="molecule type" value="Genomic_DNA"/>
</dbReference>
<dbReference type="Gene3D" id="3.10.580.10">
    <property type="entry name" value="CBS-domain"/>
    <property type="match status" value="1"/>
</dbReference>
<dbReference type="NCBIfam" id="NF041630">
    <property type="entry name" value="CBS_CbpB"/>
    <property type="match status" value="1"/>
</dbReference>